<dbReference type="Proteomes" id="UP000593566">
    <property type="component" value="Unassembled WGS sequence"/>
</dbReference>
<evidence type="ECO:0000313" key="2">
    <source>
        <dbReference type="Proteomes" id="UP000593566"/>
    </source>
</evidence>
<sequence length="112" mass="11311">MAMKAPRHPPTDATALIVAPVVLPLPVPSDEDAAVEEVVVDVVGKGGARVVAAALLATTAGFEDVEAVKLEELIVEASVGVADAAQAHTALAKAPNGYGTAAFEDARERAAE</sequence>
<reference evidence="1 2" key="1">
    <citation type="journal article" date="2020" name="Genomics">
        <title>Complete, high-quality genomes from long-read metagenomic sequencing of two wolf lichen thalli reveals enigmatic genome architecture.</title>
        <authorList>
            <person name="McKenzie S.K."/>
            <person name="Walston R.F."/>
            <person name="Allen J.L."/>
        </authorList>
    </citation>
    <scope>NUCLEOTIDE SEQUENCE [LARGE SCALE GENOMIC DNA]</scope>
    <source>
        <strain evidence="1">WasteWater1</strain>
    </source>
</reference>
<evidence type="ECO:0000313" key="1">
    <source>
        <dbReference type="EMBL" id="KAF6225177.1"/>
    </source>
</evidence>
<name>A0A8H6CKR6_9LECA</name>
<dbReference type="RefSeq" id="XP_037154044.1">
    <property type="nucleotide sequence ID" value="XM_037301227.1"/>
</dbReference>
<comment type="caution">
    <text evidence="1">The sequence shown here is derived from an EMBL/GenBank/DDBJ whole genome shotgun (WGS) entry which is preliminary data.</text>
</comment>
<proteinExistence type="predicted"/>
<dbReference type="GeneID" id="59338765"/>
<protein>
    <submittedName>
        <fullName evidence="1">Uncharacterized protein</fullName>
    </submittedName>
</protein>
<dbReference type="AlphaFoldDB" id="A0A8H6CKR6"/>
<keyword evidence="2" id="KW-1185">Reference proteome</keyword>
<dbReference type="EMBL" id="JACCJB010000008">
    <property type="protein sequence ID" value="KAF6225177.1"/>
    <property type="molecule type" value="Genomic_DNA"/>
</dbReference>
<gene>
    <name evidence="1" type="ORF">HO133_010374</name>
</gene>
<organism evidence="1 2">
    <name type="scientific">Letharia lupina</name>
    <dbReference type="NCBI Taxonomy" id="560253"/>
    <lineage>
        <taxon>Eukaryota</taxon>
        <taxon>Fungi</taxon>
        <taxon>Dikarya</taxon>
        <taxon>Ascomycota</taxon>
        <taxon>Pezizomycotina</taxon>
        <taxon>Lecanoromycetes</taxon>
        <taxon>OSLEUM clade</taxon>
        <taxon>Lecanoromycetidae</taxon>
        <taxon>Lecanorales</taxon>
        <taxon>Lecanorineae</taxon>
        <taxon>Parmeliaceae</taxon>
        <taxon>Letharia</taxon>
    </lineage>
</organism>
<accession>A0A8H6CKR6</accession>